<organism evidence="2 3">
    <name type="scientific">Trichomonas vaginalis (strain ATCC PRA-98 / G3)</name>
    <dbReference type="NCBI Taxonomy" id="412133"/>
    <lineage>
        <taxon>Eukaryota</taxon>
        <taxon>Metamonada</taxon>
        <taxon>Parabasalia</taxon>
        <taxon>Trichomonadida</taxon>
        <taxon>Trichomonadidae</taxon>
        <taxon>Trichomonas</taxon>
    </lineage>
</organism>
<dbReference type="VEuPathDB" id="TrichDB:TVAG_211550"/>
<reference evidence="2" key="1">
    <citation type="submission" date="2006-10" db="EMBL/GenBank/DDBJ databases">
        <authorList>
            <person name="Amadeo P."/>
            <person name="Zhao Q."/>
            <person name="Wortman J."/>
            <person name="Fraser-Liggett C."/>
            <person name="Carlton J."/>
        </authorList>
    </citation>
    <scope>NUCLEOTIDE SEQUENCE</scope>
    <source>
        <strain evidence="2">G3</strain>
    </source>
</reference>
<dbReference type="VEuPathDB" id="TrichDB:TVAGG3_1013990"/>
<dbReference type="VEuPathDB" id="TrichDB:TVAGG3_0330770"/>
<keyword evidence="3" id="KW-1185">Reference proteome</keyword>
<dbReference type="Proteomes" id="UP000001542">
    <property type="component" value="Unassembled WGS sequence"/>
</dbReference>
<dbReference type="KEGG" id="tva:4771648"/>
<protein>
    <submittedName>
        <fullName evidence="2">Uncharacterized protein</fullName>
    </submittedName>
</protein>
<dbReference type="EMBL" id="DS113282">
    <property type="protein sequence ID" value="EAY13669.1"/>
    <property type="molecule type" value="Genomic_DNA"/>
</dbReference>
<gene>
    <name evidence="1" type="ORF">TVAG_211550</name>
    <name evidence="2" type="ORF">TVAG_388100</name>
</gene>
<evidence type="ECO:0000313" key="2">
    <source>
        <dbReference type="EMBL" id="EAY13669.1"/>
    </source>
</evidence>
<sequence length="97" mass="11355">MHRKRERDNEIARVQQRVSGFNPQCSDAWAGLCQHFGSKITQDELVSIAEAIKPYAQVKLDRDARRRKSVILKWYQDNWAQISKYIKYVVLEDDSSA</sequence>
<evidence type="ECO:0000313" key="1">
    <source>
        <dbReference type="EMBL" id="EAY06703.1"/>
    </source>
</evidence>
<accession>A2E137</accession>
<dbReference type="RefSeq" id="XP_001318926.1">
    <property type="nucleotide sequence ID" value="XM_001318891.1"/>
</dbReference>
<dbReference type="RefSeq" id="XP_001325892.1">
    <property type="nucleotide sequence ID" value="XM_001325857.1"/>
</dbReference>
<dbReference type="AlphaFoldDB" id="A2E137"/>
<reference evidence="2" key="2">
    <citation type="journal article" date="2007" name="Science">
        <title>Draft genome sequence of the sexually transmitted pathogen Trichomonas vaginalis.</title>
        <authorList>
            <person name="Carlton J.M."/>
            <person name="Hirt R.P."/>
            <person name="Silva J.C."/>
            <person name="Delcher A.L."/>
            <person name="Schatz M."/>
            <person name="Zhao Q."/>
            <person name="Wortman J.R."/>
            <person name="Bidwell S.L."/>
            <person name="Alsmark U.C.M."/>
            <person name="Besteiro S."/>
            <person name="Sicheritz-Ponten T."/>
            <person name="Noel C.J."/>
            <person name="Dacks J.B."/>
            <person name="Foster P.G."/>
            <person name="Simillion C."/>
            <person name="Van de Peer Y."/>
            <person name="Miranda-Saavedra D."/>
            <person name="Barton G.J."/>
            <person name="Westrop G.D."/>
            <person name="Mueller S."/>
            <person name="Dessi D."/>
            <person name="Fiori P.L."/>
            <person name="Ren Q."/>
            <person name="Paulsen I."/>
            <person name="Zhang H."/>
            <person name="Bastida-Corcuera F.D."/>
            <person name="Simoes-Barbosa A."/>
            <person name="Brown M.T."/>
            <person name="Hayes R.D."/>
            <person name="Mukherjee M."/>
            <person name="Okumura C.Y."/>
            <person name="Schneider R."/>
            <person name="Smith A.J."/>
            <person name="Vanacova S."/>
            <person name="Villalvazo M."/>
            <person name="Haas B.J."/>
            <person name="Pertea M."/>
            <person name="Feldblyum T.V."/>
            <person name="Utterback T.R."/>
            <person name="Shu C.L."/>
            <person name="Osoegawa K."/>
            <person name="de Jong P.J."/>
            <person name="Hrdy I."/>
            <person name="Horvathova L."/>
            <person name="Zubacova Z."/>
            <person name="Dolezal P."/>
            <person name="Malik S.B."/>
            <person name="Logsdon J.M. Jr."/>
            <person name="Henze K."/>
            <person name="Gupta A."/>
            <person name="Wang C.C."/>
            <person name="Dunne R.L."/>
            <person name="Upcroft J.A."/>
            <person name="Upcroft P."/>
            <person name="White O."/>
            <person name="Salzberg S.L."/>
            <person name="Tang P."/>
            <person name="Chiu C.-H."/>
            <person name="Lee Y.-S."/>
            <person name="Embley T.M."/>
            <person name="Coombs G.H."/>
            <person name="Mottram J.C."/>
            <person name="Tachezy J."/>
            <person name="Fraser-Liggett C.M."/>
            <person name="Johnson P.J."/>
        </authorList>
    </citation>
    <scope>NUCLEOTIDE SEQUENCE [LARGE SCALE GENOMIC DNA]</scope>
    <source>
        <strain evidence="2">G3</strain>
    </source>
</reference>
<proteinExistence type="predicted"/>
<dbReference type="EMBL" id="DS113417">
    <property type="protein sequence ID" value="EAY06703.1"/>
    <property type="molecule type" value="Genomic_DNA"/>
</dbReference>
<dbReference type="KEGG" id="tva:4764582"/>
<name>A2E137_TRIV3</name>
<evidence type="ECO:0000313" key="3">
    <source>
        <dbReference type="Proteomes" id="UP000001542"/>
    </source>
</evidence>